<protein>
    <submittedName>
        <fullName evidence="1">Uncharacterized protein</fullName>
    </submittedName>
</protein>
<proteinExistence type="predicted"/>
<evidence type="ECO:0000313" key="1">
    <source>
        <dbReference type="EMBL" id="MBB2159697.1"/>
    </source>
</evidence>
<reference evidence="1 2" key="1">
    <citation type="submission" date="2020-04" db="EMBL/GenBank/DDBJ databases">
        <title>Description of novel Gluconacetobacter.</title>
        <authorList>
            <person name="Sombolestani A."/>
        </authorList>
    </citation>
    <scope>NUCLEOTIDE SEQUENCE [LARGE SCALE GENOMIC DNA]</scope>
    <source>
        <strain evidence="1 2">LMG 19747</strain>
    </source>
</reference>
<dbReference type="AlphaFoldDB" id="A0A7W4IBH8"/>
<accession>A0A7W4IBH8</accession>
<dbReference type="Proteomes" id="UP000589085">
    <property type="component" value="Unassembled WGS sequence"/>
</dbReference>
<dbReference type="EMBL" id="JABEQJ010000005">
    <property type="protein sequence ID" value="MBB2159697.1"/>
    <property type="molecule type" value="Genomic_DNA"/>
</dbReference>
<sequence>MPLHDNGAPYGAPAATHCRNHLSAAIATRWHNSRTLAILLTATPENILITPETRRQFRREMAALDSALTIEANAVMALGAVL</sequence>
<organism evidence="1 2">
    <name type="scientific">Gluconacetobacter sacchari</name>
    <dbReference type="NCBI Taxonomy" id="92759"/>
    <lineage>
        <taxon>Bacteria</taxon>
        <taxon>Pseudomonadati</taxon>
        <taxon>Pseudomonadota</taxon>
        <taxon>Alphaproteobacteria</taxon>
        <taxon>Acetobacterales</taxon>
        <taxon>Acetobacteraceae</taxon>
        <taxon>Gluconacetobacter</taxon>
    </lineage>
</organism>
<evidence type="ECO:0000313" key="2">
    <source>
        <dbReference type="Proteomes" id="UP000589085"/>
    </source>
</evidence>
<comment type="caution">
    <text evidence="1">The sequence shown here is derived from an EMBL/GenBank/DDBJ whole genome shotgun (WGS) entry which is preliminary data.</text>
</comment>
<name>A0A7W4IBH8_9PROT</name>
<dbReference type="RefSeq" id="WP_182996549.1">
    <property type="nucleotide sequence ID" value="NZ_JABEQJ010000005.1"/>
</dbReference>
<gene>
    <name evidence="1" type="ORF">HLH48_05835</name>
</gene>